<evidence type="ECO:0000256" key="1">
    <source>
        <dbReference type="SAM" id="MobiDB-lite"/>
    </source>
</evidence>
<proteinExistence type="predicted"/>
<dbReference type="Proteomes" id="UP000001732">
    <property type="component" value="Chromosome"/>
</dbReference>
<evidence type="ECO:0000313" key="2">
    <source>
        <dbReference type="EMBL" id="ACI17753.1"/>
    </source>
</evidence>
<accession>B5Y6B9</accession>
<protein>
    <submittedName>
        <fullName evidence="2">Uncharacterized protein</fullName>
    </submittedName>
</protein>
<reference evidence="2 3" key="2">
    <citation type="journal article" date="2014" name="Genome Announc.">
        <title>Complete Genome Sequence of Coprothermobacter proteolyticus DSM 5265.</title>
        <authorList>
            <person name="Alexiev A."/>
            <person name="Coil D.A."/>
            <person name="Badger J.H."/>
            <person name="Enticknap J."/>
            <person name="Ward N."/>
            <person name="Robb F.T."/>
            <person name="Eisen J.A."/>
        </authorList>
    </citation>
    <scope>NUCLEOTIDE SEQUENCE [LARGE SCALE GENOMIC DNA]</scope>
    <source>
        <strain evidence="3">ATCC 35245 / DSM 5265 / OCM 4 / BT</strain>
    </source>
</reference>
<gene>
    <name evidence="2" type="ordered locus">COPRO5265_1541</name>
</gene>
<dbReference type="EMBL" id="CP001145">
    <property type="protein sequence ID" value="ACI17753.1"/>
    <property type="molecule type" value="Genomic_DNA"/>
</dbReference>
<keyword evidence="3" id="KW-1185">Reference proteome</keyword>
<name>B5Y6B9_COPPD</name>
<evidence type="ECO:0000313" key="3">
    <source>
        <dbReference type="Proteomes" id="UP000001732"/>
    </source>
</evidence>
<sequence>MNKNIMPRAAMTNNAVGEKERNDFGSNQKPGSDLRYRILDLDTQYMQELTGNPYNLVYGRTWLQVTQYNPE</sequence>
<feature type="region of interest" description="Disordered" evidence="1">
    <location>
        <begin position="1"/>
        <end position="31"/>
    </location>
</feature>
<dbReference type="KEGG" id="cpo:COPRO5265_1541"/>
<reference evidence="3" key="1">
    <citation type="submission" date="2008-08" db="EMBL/GenBank/DDBJ databases">
        <title>The complete genome sequence of Coprothermobacter proteolyticus strain ATCC 5245 / DSM 5265 / BT.</title>
        <authorList>
            <person name="Dodson R.J."/>
            <person name="Durkin A.S."/>
            <person name="Wu M."/>
            <person name="Eisen J."/>
            <person name="Sutton G."/>
        </authorList>
    </citation>
    <scope>NUCLEOTIDE SEQUENCE [LARGE SCALE GENOMIC DNA]</scope>
    <source>
        <strain evidence="3">ATCC 35245 / DSM 5265 / OCM 4 / BT</strain>
    </source>
</reference>
<dbReference type="STRING" id="309798.COPRO5265_1541"/>
<dbReference type="AlphaFoldDB" id="B5Y6B9"/>
<organism evidence="2 3">
    <name type="scientific">Coprothermobacter proteolyticus (strain ATCC 35245 / DSM 5265 / OCM 4 / BT)</name>
    <dbReference type="NCBI Taxonomy" id="309798"/>
    <lineage>
        <taxon>Bacteria</taxon>
        <taxon>Pseudomonadati</taxon>
        <taxon>Coprothermobacterota</taxon>
        <taxon>Coprothermobacteria</taxon>
        <taxon>Coprothermobacterales</taxon>
        <taxon>Coprothermobacteraceae</taxon>
        <taxon>Coprothermobacter</taxon>
    </lineage>
</organism>